<dbReference type="Pfam" id="PF00098">
    <property type="entry name" value="zf-CCHC"/>
    <property type="match status" value="1"/>
</dbReference>
<sequence>MAPKRATRSTPGTENLTTTTVTNAQLQAMIDQGVTAALVARDANRNGDDSHTSGTGVRRNEHAARECTYPDFLKCKPLNFKGTEGVVGLTQWFEKIESVFSISNCTVACQVKFATCTLQENALTWWNSHVKTTTPEVAHAMPWKTLKKMMTDKYCPRGEIKKIEFEMWNLKVKGTDVVTYNQRFQELALMCDRMFPEESDKVEKYVGGLPDMIHGSVMATKPKTMQDAIEFATELMDKKISTLAERQAENKRKLDNNNQTQQQLSKRQNVAQAYAAGTGERKEYAGTLPLCNKCKFHHNGPCTVKCANCKRVGHLTRDCWSSAATNNQRTLTCYECGNQGHYKSDCPELKNGNQARGTETRGRVLALVGGETNQDLDDMEDNTNA</sequence>
<dbReference type="Pfam" id="PF03732">
    <property type="entry name" value="Retrotrans_gag"/>
    <property type="match status" value="1"/>
</dbReference>
<reference evidence="4" key="2">
    <citation type="submission" date="2022-01" db="EMBL/GenBank/DDBJ databases">
        <authorList>
            <person name="Yamashiro T."/>
            <person name="Shiraishi A."/>
            <person name="Satake H."/>
            <person name="Nakayama K."/>
        </authorList>
    </citation>
    <scope>NUCLEOTIDE SEQUENCE</scope>
</reference>
<feature type="domain" description="CCHC-type" evidence="3">
    <location>
        <begin position="305"/>
        <end position="319"/>
    </location>
</feature>
<feature type="compositionally biased region" description="Polar residues" evidence="2">
    <location>
        <begin position="256"/>
        <end position="267"/>
    </location>
</feature>
<evidence type="ECO:0000259" key="3">
    <source>
        <dbReference type="PROSITE" id="PS50158"/>
    </source>
</evidence>
<dbReference type="EMBL" id="BQNB010009789">
    <property type="protein sequence ID" value="GJS68423.1"/>
    <property type="molecule type" value="Genomic_DNA"/>
</dbReference>
<dbReference type="PANTHER" id="PTHR33223">
    <property type="entry name" value="CCHC-TYPE DOMAIN-CONTAINING PROTEIN"/>
    <property type="match status" value="1"/>
</dbReference>
<feature type="region of interest" description="Disordered" evidence="2">
    <location>
        <begin position="248"/>
        <end position="267"/>
    </location>
</feature>
<keyword evidence="4" id="KW-0695">RNA-directed DNA polymerase</keyword>
<evidence type="ECO:0000313" key="5">
    <source>
        <dbReference type="Proteomes" id="UP001151760"/>
    </source>
</evidence>
<keyword evidence="1" id="KW-0863">Zinc-finger</keyword>
<dbReference type="PROSITE" id="PS50158">
    <property type="entry name" value="ZF_CCHC"/>
    <property type="match status" value="2"/>
</dbReference>
<dbReference type="InterPro" id="IPR001878">
    <property type="entry name" value="Znf_CCHC"/>
</dbReference>
<gene>
    <name evidence="4" type="ORF">Tco_0682988</name>
</gene>
<evidence type="ECO:0000313" key="4">
    <source>
        <dbReference type="EMBL" id="GJS68423.1"/>
    </source>
</evidence>
<keyword evidence="5" id="KW-1185">Reference proteome</keyword>
<keyword evidence="1" id="KW-0862">Zinc</keyword>
<dbReference type="GO" id="GO:0003964">
    <property type="term" value="F:RNA-directed DNA polymerase activity"/>
    <property type="evidence" value="ECO:0007669"/>
    <property type="project" value="UniProtKB-KW"/>
</dbReference>
<dbReference type="InterPro" id="IPR005162">
    <property type="entry name" value="Retrotrans_gag_dom"/>
</dbReference>
<dbReference type="PANTHER" id="PTHR33223:SF11">
    <property type="entry name" value="ELEMENT PROTEIN, PUTATIVE-RELATED"/>
    <property type="match status" value="1"/>
</dbReference>
<accession>A0ABQ4XU49</accession>
<organism evidence="4 5">
    <name type="scientific">Tanacetum coccineum</name>
    <dbReference type="NCBI Taxonomy" id="301880"/>
    <lineage>
        <taxon>Eukaryota</taxon>
        <taxon>Viridiplantae</taxon>
        <taxon>Streptophyta</taxon>
        <taxon>Embryophyta</taxon>
        <taxon>Tracheophyta</taxon>
        <taxon>Spermatophyta</taxon>
        <taxon>Magnoliopsida</taxon>
        <taxon>eudicotyledons</taxon>
        <taxon>Gunneridae</taxon>
        <taxon>Pentapetalae</taxon>
        <taxon>asterids</taxon>
        <taxon>campanulids</taxon>
        <taxon>Asterales</taxon>
        <taxon>Asteraceae</taxon>
        <taxon>Asteroideae</taxon>
        <taxon>Anthemideae</taxon>
        <taxon>Anthemidinae</taxon>
        <taxon>Tanacetum</taxon>
    </lineage>
</organism>
<dbReference type="InterPro" id="IPR036875">
    <property type="entry name" value="Znf_CCHC_sf"/>
</dbReference>
<dbReference type="Proteomes" id="UP001151760">
    <property type="component" value="Unassembled WGS sequence"/>
</dbReference>
<evidence type="ECO:0000256" key="1">
    <source>
        <dbReference type="PROSITE-ProRule" id="PRU00047"/>
    </source>
</evidence>
<dbReference type="SMART" id="SM00343">
    <property type="entry name" value="ZnF_C2HC"/>
    <property type="match status" value="2"/>
</dbReference>
<proteinExistence type="predicted"/>
<keyword evidence="1" id="KW-0479">Metal-binding</keyword>
<dbReference type="Gene3D" id="4.10.60.10">
    <property type="entry name" value="Zinc finger, CCHC-type"/>
    <property type="match status" value="1"/>
</dbReference>
<reference evidence="4" key="1">
    <citation type="journal article" date="2022" name="Int. J. Mol. Sci.">
        <title>Draft Genome of Tanacetum Coccineum: Genomic Comparison of Closely Related Tanacetum-Family Plants.</title>
        <authorList>
            <person name="Yamashiro T."/>
            <person name="Shiraishi A."/>
            <person name="Nakayama K."/>
            <person name="Satake H."/>
        </authorList>
    </citation>
    <scope>NUCLEOTIDE SEQUENCE</scope>
</reference>
<protein>
    <submittedName>
        <fullName evidence="4">Reverse transcriptase domain-containing protein</fullName>
    </submittedName>
</protein>
<name>A0ABQ4XU49_9ASTR</name>
<dbReference type="SUPFAM" id="SSF57756">
    <property type="entry name" value="Retrovirus zinc finger-like domains"/>
    <property type="match status" value="1"/>
</dbReference>
<evidence type="ECO:0000256" key="2">
    <source>
        <dbReference type="SAM" id="MobiDB-lite"/>
    </source>
</evidence>
<keyword evidence="4" id="KW-0808">Transferase</keyword>
<keyword evidence="4" id="KW-0548">Nucleotidyltransferase</keyword>
<comment type="caution">
    <text evidence="4">The sequence shown here is derived from an EMBL/GenBank/DDBJ whole genome shotgun (WGS) entry which is preliminary data.</text>
</comment>
<feature type="domain" description="CCHC-type" evidence="3">
    <location>
        <begin position="333"/>
        <end position="348"/>
    </location>
</feature>